<protein>
    <submittedName>
        <fullName evidence="1">13660_t:CDS:1</fullName>
    </submittedName>
</protein>
<reference evidence="1" key="1">
    <citation type="submission" date="2021-06" db="EMBL/GenBank/DDBJ databases">
        <authorList>
            <person name="Kallberg Y."/>
            <person name="Tangrot J."/>
            <person name="Rosling A."/>
        </authorList>
    </citation>
    <scope>NUCLEOTIDE SEQUENCE</scope>
    <source>
        <strain evidence="1">UK204</strain>
    </source>
</reference>
<name>A0A9N9HP19_9GLOM</name>
<keyword evidence="2" id="KW-1185">Reference proteome</keyword>
<organism evidence="1 2">
    <name type="scientific">Funneliformis caledonium</name>
    <dbReference type="NCBI Taxonomy" id="1117310"/>
    <lineage>
        <taxon>Eukaryota</taxon>
        <taxon>Fungi</taxon>
        <taxon>Fungi incertae sedis</taxon>
        <taxon>Mucoromycota</taxon>
        <taxon>Glomeromycotina</taxon>
        <taxon>Glomeromycetes</taxon>
        <taxon>Glomerales</taxon>
        <taxon>Glomeraceae</taxon>
        <taxon>Funneliformis</taxon>
    </lineage>
</organism>
<accession>A0A9N9HP19</accession>
<dbReference type="EMBL" id="CAJVPQ010007615">
    <property type="protein sequence ID" value="CAG8698661.1"/>
    <property type="molecule type" value="Genomic_DNA"/>
</dbReference>
<proteinExistence type="predicted"/>
<dbReference type="AlphaFoldDB" id="A0A9N9HP19"/>
<feature type="non-terminal residue" evidence="1">
    <location>
        <position position="1"/>
    </location>
</feature>
<evidence type="ECO:0000313" key="1">
    <source>
        <dbReference type="EMBL" id="CAG8698661.1"/>
    </source>
</evidence>
<comment type="caution">
    <text evidence="1">The sequence shown here is derived from an EMBL/GenBank/DDBJ whole genome shotgun (WGS) entry which is preliminary data.</text>
</comment>
<gene>
    <name evidence="1" type="ORF">FCALED_LOCUS13360</name>
</gene>
<evidence type="ECO:0000313" key="2">
    <source>
        <dbReference type="Proteomes" id="UP000789570"/>
    </source>
</evidence>
<dbReference type="Proteomes" id="UP000789570">
    <property type="component" value="Unassembled WGS sequence"/>
</dbReference>
<sequence>MTIRQYQRAISSAIISLFGSGFLTTEFDDTATITLRAIAFSEVAITINRAVSTVIIILKSEEVISAPYTFFGFSFSHGLVVSL</sequence>